<sequence>MTTKEMANKYYELACRNEYVEIQNEYYDDNVISTEPEHAASKGMQIITRGKAAVMAKGEAFRESRETLHSQSCSEPLVAGDFFSVILKRDITFKNRPRVLLEEIGIFQVKDDKIISEQFFY</sequence>
<dbReference type="OrthoDB" id="336094at2"/>
<keyword evidence="3" id="KW-1185">Reference proteome</keyword>
<comment type="caution">
    <text evidence="2">The sequence shown here is derived from an EMBL/GenBank/DDBJ whole genome shotgun (WGS) entry which is preliminary data.</text>
</comment>
<dbReference type="InterPro" id="IPR032710">
    <property type="entry name" value="NTF2-like_dom_sf"/>
</dbReference>
<dbReference type="InterPro" id="IPR046860">
    <property type="entry name" value="SnoaL_5"/>
</dbReference>
<name>A0A6N8J6R0_9BACT</name>
<protein>
    <submittedName>
        <fullName evidence="2">Nuclear transport factor 2 family protein</fullName>
    </submittedName>
</protein>
<evidence type="ECO:0000313" key="3">
    <source>
        <dbReference type="Proteomes" id="UP000468388"/>
    </source>
</evidence>
<dbReference type="RefSeq" id="WP_157298554.1">
    <property type="nucleotide sequence ID" value="NZ_BAAAZB010000005.1"/>
</dbReference>
<evidence type="ECO:0000259" key="1">
    <source>
        <dbReference type="Pfam" id="PF20409"/>
    </source>
</evidence>
<evidence type="ECO:0000313" key="2">
    <source>
        <dbReference type="EMBL" id="MVT39909.1"/>
    </source>
</evidence>
<reference evidence="2 3" key="1">
    <citation type="submission" date="2019-12" db="EMBL/GenBank/DDBJ databases">
        <title>The draft genomic sequence of strain Chitinophaga oryziterrae JCM 16595.</title>
        <authorList>
            <person name="Zhang X."/>
        </authorList>
    </citation>
    <scope>NUCLEOTIDE SEQUENCE [LARGE SCALE GENOMIC DNA]</scope>
    <source>
        <strain evidence="2 3">JCM 16595</strain>
    </source>
</reference>
<dbReference type="SUPFAM" id="SSF54427">
    <property type="entry name" value="NTF2-like"/>
    <property type="match status" value="1"/>
</dbReference>
<gene>
    <name evidence="2" type="ORF">GO495_04895</name>
</gene>
<feature type="domain" description="SnoaL-like" evidence="1">
    <location>
        <begin position="1"/>
        <end position="121"/>
    </location>
</feature>
<dbReference type="AlphaFoldDB" id="A0A6N8J6R0"/>
<organism evidence="2 3">
    <name type="scientific">Chitinophaga oryziterrae</name>
    <dbReference type="NCBI Taxonomy" id="1031224"/>
    <lineage>
        <taxon>Bacteria</taxon>
        <taxon>Pseudomonadati</taxon>
        <taxon>Bacteroidota</taxon>
        <taxon>Chitinophagia</taxon>
        <taxon>Chitinophagales</taxon>
        <taxon>Chitinophagaceae</taxon>
        <taxon>Chitinophaga</taxon>
    </lineage>
</organism>
<proteinExistence type="predicted"/>
<dbReference type="Proteomes" id="UP000468388">
    <property type="component" value="Unassembled WGS sequence"/>
</dbReference>
<dbReference type="Pfam" id="PF20409">
    <property type="entry name" value="SnoaL_5"/>
    <property type="match status" value="1"/>
</dbReference>
<dbReference type="EMBL" id="WRXO01000001">
    <property type="protein sequence ID" value="MVT39909.1"/>
    <property type="molecule type" value="Genomic_DNA"/>
</dbReference>
<dbReference type="Gene3D" id="3.10.450.50">
    <property type="match status" value="1"/>
</dbReference>
<accession>A0A6N8J6R0</accession>